<evidence type="ECO:0000313" key="7">
    <source>
        <dbReference type="Proteomes" id="UP000199051"/>
    </source>
</evidence>
<evidence type="ECO:0000256" key="2">
    <source>
        <dbReference type="ARBA" id="ARBA00023125"/>
    </source>
</evidence>
<dbReference type="GO" id="GO:0003677">
    <property type="term" value="F:DNA binding"/>
    <property type="evidence" value="ECO:0007669"/>
    <property type="project" value="UniProtKB-KW"/>
</dbReference>
<dbReference type="SMART" id="SM00448">
    <property type="entry name" value="REC"/>
    <property type="match status" value="1"/>
</dbReference>
<reference evidence="7" key="1">
    <citation type="submission" date="2016-10" db="EMBL/GenBank/DDBJ databases">
        <authorList>
            <person name="Varghese N."/>
            <person name="Submissions S."/>
        </authorList>
    </citation>
    <scope>NUCLEOTIDE SEQUENCE [LARGE SCALE GENOMIC DNA]</scope>
    <source>
        <strain evidence="7">DSM 44260</strain>
    </source>
</reference>
<dbReference type="Pfam" id="PF00196">
    <property type="entry name" value="GerE"/>
    <property type="match status" value="1"/>
</dbReference>
<dbReference type="Proteomes" id="UP000199051">
    <property type="component" value="Unassembled WGS sequence"/>
</dbReference>
<accession>A0A1H9QHE1</accession>
<dbReference type="EMBL" id="FOGI01000004">
    <property type="protein sequence ID" value="SER59936.1"/>
    <property type="molecule type" value="Genomic_DNA"/>
</dbReference>
<dbReference type="STRING" id="155974.SAMN04487818_104275"/>
<dbReference type="InterPro" id="IPR058245">
    <property type="entry name" value="NreC/VraR/RcsB-like_REC"/>
</dbReference>
<evidence type="ECO:0000259" key="4">
    <source>
        <dbReference type="PROSITE" id="PS50043"/>
    </source>
</evidence>
<dbReference type="GO" id="GO:0006355">
    <property type="term" value="P:regulation of DNA-templated transcription"/>
    <property type="evidence" value="ECO:0007669"/>
    <property type="project" value="InterPro"/>
</dbReference>
<dbReference type="RefSeq" id="WP_092776727.1">
    <property type="nucleotide sequence ID" value="NZ_FOGI01000004.1"/>
</dbReference>
<protein>
    <submittedName>
        <fullName evidence="6">Two component transcriptional regulator, LuxR family</fullName>
    </submittedName>
</protein>
<evidence type="ECO:0000256" key="3">
    <source>
        <dbReference type="PROSITE-ProRule" id="PRU00169"/>
    </source>
</evidence>
<dbReference type="PROSITE" id="PS50110">
    <property type="entry name" value="RESPONSE_REGULATORY"/>
    <property type="match status" value="1"/>
</dbReference>
<keyword evidence="2" id="KW-0238">DNA-binding</keyword>
<dbReference type="InterPro" id="IPR016032">
    <property type="entry name" value="Sig_transdc_resp-reg_C-effctor"/>
</dbReference>
<dbReference type="InterPro" id="IPR001789">
    <property type="entry name" value="Sig_transdc_resp-reg_receiver"/>
</dbReference>
<keyword evidence="1 3" id="KW-0597">Phosphoprotein</keyword>
<sequence>MAAEVIRVLVVDDHPVVRQGLRTFLDLQDDITVVGEAADGASCVAAAESLLPDVVLLDLRMPGTDGVYALNALREAGNKARVLVITSFTEPVGIVPAVRAGAAGYVYKDVDPLALAAAVRSVHAGHVLLHPDVARLLAEGDTRPGGATLTAREREVLAQVAQGNSNRQIARELTLSEKTVKSHMTAILGKLGLHDRTQAALYAVRTGLVSPAGR</sequence>
<dbReference type="PROSITE" id="PS00622">
    <property type="entry name" value="HTH_LUXR_1"/>
    <property type="match status" value="1"/>
</dbReference>
<keyword evidence="7" id="KW-1185">Reference proteome</keyword>
<dbReference type="Pfam" id="PF00072">
    <property type="entry name" value="Response_reg"/>
    <property type="match status" value="1"/>
</dbReference>
<feature type="modified residue" description="4-aspartylphosphate" evidence="3">
    <location>
        <position position="58"/>
    </location>
</feature>
<dbReference type="CDD" id="cd06170">
    <property type="entry name" value="LuxR_C_like"/>
    <property type="match status" value="1"/>
</dbReference>
<feature type="domain" description="Response regulatory" evidence="5">
    <location>
        <begin position="7"/>
        <end position="123"/>
    </location>
</feature>
<evidence type="ECO:0000256" key="1">
    <source>
        <dbReference type="ARBA" id="ARBA00022553"/>
    </source>
</evidence>
<feature type="domain" description="HTH luxR-type" evidence="4">
    <location>
        <begin position="142"/>
        <end position="207"/>
    </location>
</feature>
<dbReference type="PROSITE" id="PS50043">
    <property type="entry name" value="HTH_LUXR_2"/>
    <property type="match status" value="1"/>
</dbReference>
<dbReference type="SMART" id="SM00421">
    <property type="entry name" value="HTH_LUXR"/>
    <property type="match status" value="1"/>
</dbReference>
<dbReference type="InterPro" id="IPR000792">
    <property type="entry name" value="Tscrpt_reg_LuxR_C"/>
</dbReference>
<dbReference type="AlphaFoldDB" id="A0A1H9QHE1"/>
<organism evidence="6 7">
    <name type="scientific">Actinokineospora terrae</name>
    <dbReference type="NCBI Taxonomy" id="155974"/>
    <lineage>
        <taxon>Bacteria</taxon>
        <taxon>Bacillati</taxon>
        <taxon>Actinomycetota</taxon>
        <taxon>Actinomycetes</taxon>
        <taxon>Pseudonocardiales</taxon>
        <taxon>Pseudonocardiaceae</taxon>
        <taxon>Actinokineospora</taxon>
    </lineage>
</organism>
<dbReference type="PANTHER" id="PTHR43214:SF43">
    <property type="entry name" value="TWO-COMPONENT RESPONSE REGULATOR"/>
    <property type="match status" value="1"/>
</dbReference>
<dbReference type="SUPFAM" id="SSF52172">
    <property type="entry name" value="CheY-like"/>
    <property type="match status" value="1"/>
</dbReference>
<dbReference type="GO" id="GO:0000160">
    <property type="term" value="P:phosphorelay signal transduction system"/>
    <property type="evidence" value="ECO:0007669"/>
    <property type="project" value="InterPro"/>
</dbReference>
<dbReference type="PANTHER" id="PTHR43214">
    <property type="entry name" value="TWO-COMPONENT RESPONSE REGULATOR"/>
    <property type="match status" value="1"/>
</dbReference>
<dbReference type="Gene3D" id="3.40.50.2300">
    <property type="match status" value="1"/>
</dbReference>
<dbReference type="InterPro" id="IPR039420">
    <property type="entry name" value="WalR-like"/>
</dbReference>
<evidence type="ECO:0000259" key="5">
    <source>
        <dbReference type="PROSITE" id="PS50110"/>
    </source>
</evidence>
<gene>
    <name evidence="6" type="ORF">SAMN04487818_104275</name>
</gene>
<dbReference type="InterPro" id="IPR011006">
    <property type="entry name" value="CheY-like_superfamily"/>
</dbReference>
<proteinExistence type="predicted"/>
<evidence type="ECO:0000313" key="6">
    <source>
        <dbReference type="EMBL" id="SER59936.1"/>
    </source>
</evidence>
<name>A0A1H9QHE1_9PSEU</name>
<dbReference type="SUPFAM" id="SSF46894">
    <property type="entry name" value="C-terminal effector domain of the bipartite response regulators"/>
    <property type="match status" value="1"/>
</dbReference>
<dbReference type="CDD" id="cd17535">
    <property type="entry name" value="REC_NarL-like"/>
    <property type="match status" value="1"/>
</dbReference>
<dbReference type="PRINTS" id="PR00038">
    <property type="entry name" value="HTHLUXR"/>
</dbReference>